<organism evidence="1">
    <name type="scientific">bioreactor metagenome</name>
    <dbReference type="NCBI Taxonomy" id="1076179"/>
    <lineage>
        <taxon>unclassified sequences</taxon>
        <taxon>metagenomes</taxon>
        <taxon>ecological metagenomes</taxon>
    </lineage>
</organism>
<evidence type="ECO:0008006" key="2">
    <source>
        <dbReference type="Google" id="ProtNLM"/>
    </source>
</evidence>
<sequence>MVEEVAFSNLTIEYCKKHLNIEDDFKDDDSLISLCLYSSKDYVKSYTSLSVDELDKISSINIAVLLLVTEMYSKRSATEQNTSKVNFVLKSILDMNRVWL</sequence>
<accession>A0A645GMB5</accession>
<dbReference type="EMBL" id="VSSQ01076749">
    <property type="protein sequence ID" value="MPN27012.1"/>
    <property type="molecule type" value="Genomic_DNA"/>
</dbReference>
<comment type="caution">
    <text evidence="1">The sequence shown here is derived from an EMBL/GenBank/DDBJ whole genome shotgun (WGS) entry which is preliminary data.</text>
</comment>
<dbReference type="Gene3D" id="1.10.3230.30">
    <property type="entry name" value="Phage gp6-like head-tail connector protein"/>
    <property type="match status" value="1"/>
</dbReference>
<proteinExistence type="predicted"/>
<dbReference type="Pfam" id="PF05135">
    <property type="entry name" value="Phage_connect_1"/>
    <property type="match status" value="1"/>
</dbReference>
<gene>
    <name evidence="1" type="ORF">SDC9_174439</name>
</gene>
<dbReference type="NCBIfam" id="TIGR01560">
    <property type="entry name" value="put_DNA_pack"/>
    <property type="match status" value="1"/>
</dbReference>
<dbReference type="AlphaFoldDB" id="A0A645GMB5"/>
<dbReference type="CDD" id="cd08054">
    <property type="entry name" value="gp6"/>
    <property type="match status" value="1"/>
</dbReference>
<reference evidence="1" key="1">
    <citation type="submission" date="2019-08" db="EMBL/GenBank/DDBJ databases">
        <authorList>
            <person name="Kucharzyk K."/>
            <person name="Murdoch R.W."/>
            <person name="Higgins S."/>
            <person name="Loffler F."/>
        </authorList>
    </citation>
    <scope>NUCLEOTIDE SEQUENCE</scope>
</reference>
<name>A0A645GMB5_9ZZZZ</name>
<protein>
    <recommendedName>
        <fullName evidence="2">Phage gp6-like head-tail connector protein</fullName>
    </recommendedName>
</protein>
<dbReference type="InterPro" id="IPR006450">
    <property type="entry name" value="Phage_HK97_gp6-like"/>
</dbReference>
<evidence type="ECO:0000313" key="1">
    <source>
        <dbReference type="EMBL" id="MPN27012.1"/>
    </source>
</evidence>
<dbReference type="InterPro" id="IPR021146">
    <property type="entry name" value="Phage_gp6-like_head-tail"/>
</dbReference>